<proteinExistence type="predicted"/>
<dbReference type="GeneID" id="93923367"/>
<keyword evidence="1" id="KW-1277">Toxin-antitoxin system</keyword>
<dbReference type="EMBL" id="CP029490">
    <property type="protein sequence ID" value="AWN20260.1"/>
    <property type="molecule type" value="Genomic_DNA"/>
</dbReference>
<accession>A0ABM6W4Q2</accession>
<dbReference type="Proteomes" id="UP000245369">
    <property type="component" value="Chromosome"/>
</dbReference>
<evidence type="ECO:0000256" key="1">
    <source>
        <dbReference type="ARBA" id="ARBA00022649"/>
    </source>
</evidence>
<keyword evidence="2" id="KW-0472">Membrane</keyword>
<name>A0ABM6W4Q2_9STRE</name>
<reference evidence="3 4" key="1">
    <citation type="submission" date="2018-05" db="EMBL/GenBank/DDBJ databases">
        <title>Complete genome sequences of Streptococcus sobrinus.</title>
        <authorList>
            <person name="Sales M."/>
            <person name="Jensen P.A."/>
        </authorList>
    </citation>
    <scope>NUCLEOTIDE SEQUENCE [LARGE SCALE GENOMIC DNA]</scope>
    <source>
        <strain evidence="3 4">SL1</strain>
    </source>
</reference>
<dbReference type="RefSeq" id="WP_002960829.1">
    <property type="nucleotide sequence ID" value="NZ_CP029490.1"/>
</dbReference>
<evidence type="ECO:0000313" key="3">
    <source>
        <dbReference type="EMBL" id="AWN20260.1"/>
    </source>
</evidence>
<gene>
    <name evidence="3" type="ORF">DK182_02400</name>
</gene>
<keyword evidence="4" id="KW-1185">Reference proteome</keyword>
<dbReference type="Gene3D" id="3.30.2310.20">
    <property type="entry name" value="RelE-like"/>
    <property type="match status" value="1"/>
</dbReference>
<protein>
    <submittedName>
        <fullName evidence="3">Type II toxin-antitoxin system RelE/ParE family toxin</fullName>
    </submittedName>
</protein>
<sequence length="104" mass="12408">MTKENYQLRFLPLFEKDLNAIVDYISQSLQNPRAAHRFLSAVEGAINDRLARPLAFPAYPSIHKRRHPYYYIRVKNLIIFYIVIGNTMEVRKILYSKRNFDDFL</sequence>
<keyword evidence="2" id="KW-0812">Transmembrane</keyword>
<dbReference type="InterPro" id="IPR007712">
    <property type="entry name" value="RelE/ParE_toxin"/>
</dbReference>
<dbReference type="InterPro" id="IPR035093">
    <property type="entry name" value="RelE/ParE_toxin_dom_sf"/>
</dbReference>
<evidence type="ECO:0000313" key="4">
    <source>
        <dbReference type="Proteomes" id="UP000245369"/>
    </source>
</evidence>
<feature type="transmembrane region" description="Helical" evidence="2">
    <location>
        <begin position="70"/>
        <end position="88"/>
    </location>
</feature>
<evidence type="ECO:0000256" key="2">
    <source>
        <dbReference type="SAM" id="Phobius"/>
    </source>
</evidence>
<keyword evidence="2" id="KW-1133">Transmembrane helix</keyword>
<organism evidence="3 4">
    <name type="scientific">Streptococcus sobrinus</name>
    <dbReference type="NCBI Taxonomy" id="1310"/>
    <lineage>
        <taxon>Bacteria</taxon>
        <taxon>Bacillati</taxon>
        <taxon>Bacillota</taxon>
        <taxon>Bacilli</taxon>
        <taxon>Lactobacillales</taxon>
        <taxon>Streptococcaceae</taxon>
        <taxon>Streptococcus</taxon>
    </lineage>
</organism>
<dbReference type="Pfam" id="PF05016">
    <property type="entry name" value="ParE_toxin"/>
    <property type="match status" value="1"/>
</dbReference>